<comment type="subcellular location">
    <subcellularLocation>
        <location evidence="1">Virion</location>
    </subcellularLocation>
</comment>
<evidence type="ECO:0000256" key="5">
    <source>
        <dbReference type="SAM" id="Coils"/>
    </source>
</evidence>
<dbReference type="InterPro" id="IPR024455">
    <property type="entry name" value="Phage_capsid"/>
</dbReference>
<dbReference type="PATRIC" id="fig|472175.3.peg.1389"/>
<evidence type="ECO:0000313" key="9">
    <source>
        <dbReference type="EMBL" id="KFB10344.1"/>
    </source>
</evidence>
<evidence type="ECO:0000259" key="7">
    <source>
        <dbReference type="Pfam" id="PF04586"/>
    </source>
</evidence>
<evidence type="ECO:0000256" key="2">
    <source>
        <dbReference type="ARBA" id="ARBA00022612"/>
    </source>
</evidence>
<dbReference type="InterPro" id="IPR054613">
    <property type="entry name" value="Peptidase_S78_dom"/>
</dbReference>
<protein>
    <submittedName>
        <fullName evidence="9">Peptidase U35 phage prohead HK97</fullName>
    </submittedName>
</protein>
<dbReference type="OrthoDB" id="9804926at2"/>
<feature type="domain" description="Prohead serine protease" evidence="7">
    <location>
        <begin position="46"/>
        <end position="145"/>
    </location>
</feature>
<comment type="caution">
    <text evidence="9">The sequence shown here is derived from an EMBL/GenBank/DDBJ whole genome shotgun (WGS) entry which is preliminary data.</text>
</comment>
<feature type="coiled-coil region" evidence="5">
    <location>
        <begin position="208"/>
        <end position="253"/>
    </location>
</feature>
<reference evidence="9 10" key="1">
    <citation type="submission" date="2014-05" db="EMBL/GenBank/DDBJ databases">
        <title>Draft Genome Sequence of Nitratireductor basaltis Strain UMTGB225, A Marine Bacterium Isolated from Green Barrel Tunicate.</title>
        <authorList>
            <person name="Gan H.Y."/>
        </authorList>
    </citation>
    <scope>NUCLEOTIDE SEQUENCE [LARGE SCALE GENOMIC DNA]</scope>
    <source>
        <strain evidence="9 10">UMTGB225</strain>
    </source>
</reference>
<keyword evidence="3" id="KW-0645">Protease</keyword>
<keyword evidence="4" id="KW-0378">Hydrolase</keyword>
<dbReference type="GO" id="GO:0008233">
    <property type="term" value="F:peptidase activity"/>
    <property type="evidence" value="ECO:0007669"/>
    <property type="project" value="UniProtKB-KW"/>
</dbReference>
<name>A0A084UBK8_9HYPH</name>
<dbReference type="AlphaFoldDB" id="A0A084UBK8"/>
<feature type="region of interest" description="Disordered" evidence="6">
    <location>
        <begin position="154"/>
        <end position="183"/>
    </location>
</feature>
<organism evidence="9 10">
    <name type="scientific">Nitratireductor basaltis</name>
    <dbReference type="NCBI Taxonomy" id="472175"/>
    <lineage>
        <taxon>Bacteria</taxon>
        <taxon>Pseudomonadati</taxon>
        <taxon>Pseudomonadota</taxon>
        <taxon>Alphaproteobacteria</taxon>
        <taxon>Hyphomicrobiales</taxon>
        <taxon>Phyllobacteriaceae</taxon>
        <taxon>Nitratireductor</taxon>
    </lineage>
</organism>
<keyword evidence="2" id="KW-1188">Viral release from host cell</keyword>
<dbReference type="Gene3D" id="3.30.2320.10">
    <property type="entry name" value="hypothetical protein PF0899 domain"/>
    <property type="match status" value="1"/>
</dbReference>
<keyword evidence="5" id="KW-0175">Coiled coil</keyword>
<proteinExistence type="predicted"/>
<evidence type="ECO:0000313" key="10">
    <source>
        <dbReference type="Proteomes" id="UP000053675"/>
    </source>
</evidence>
<evidence type="ECO:0000256" key="6">
    <source>
        <dbReference type="SAM" id="MobiDB-lite"/>
    </source>
</evidence>
<evidence type="ECO:0000259" key="8">
    <source>
        <dbReference type="Pfam" id="PF05065"/>
    </source>
</evidence>
<accession>A0A084UBK8</accession>
<dbReference type="Proteomes" id="UP000053675">
    <property type="component" value="Unassembled WGS sequence"/>
</dbReference>
<dbReference type="EMBL" id="JMQM01000001">
    <property type="protein sequence ID" value="KFB10344.1"/>
    <property type="molecule type" value="Genomic_DNA"/>
</dbReference>
<dbReference type="Pfam" id="PF04586">
    <property type="entry name" value="Peptidase_S78"/>
    <property type="match status" value="1"/>
</dbReference>
<evidence type="ECO:0000256" key="4">
    <source>
        <dbReference type="ARBA" id="ARBA00022801"/>
    </source>
</evidence>
<dbReference type="eggNOG" id="COG3740">
    <property type="taxonomic scope" value="Bacteria"/>
</dbReference>
<gene>
    <name evidence="9" type="ORF">EL18_01375</name>
</gene>
<dbReference type="NCBIfam" id="TIGR01554">
    <property type="entry name" value="major_cap_HK97"/>
    <property type="match status" value="1"/>
</dbReference>
<dbReference type="STRING" id="472175.EL18_01375"/>
<dbReference type="RefSeq" id="WP_036481049.1">
    <property type="nucleotide sequence ID" value="NZ_JMQM01000001.1"/>
</dbReference>
<dbReference type="InterPro" id="IPR054612">
    <property type="entry name" value="Phage_capsid-like_C"/>
</dbReference>
<dbReference type="Gene3D" id="3.30.2400.10">
    <property type="entry name" value="Major capsid protein gp5"/>
    <property type="match status" value="1"/>
</dbReference>
<dbReference type="SUPFAM" id="SSF56563">
    <property type="entry name" value="Major capsid protein gp5"/>
    <property type="match status" value="1"/>
</dbReference>
<evidence type="ECO:0000256" key="3">
    <source>
        <dbReference type="ARBA" id="ARBA00022670"/>
    </source>
</evidence>
<dbReference type="SUPFAM" id="SSF50789">
    <property type="entry name" value="Herpes virus serine proteinase, assemblin"/>
    <property type="match status" value="1"/>
</dbReference>
<sequence length="656" mass="69888">MNRAYSLLEVKEMDDDARVIRGIASTPSPDRMDDVVLPEGASFKLPIPLLWQHNHDQPIGHVTEATVTKNGIEIVAEIAKGVSDEIDRAWKLIKAGLVRGLSIGFRGLKTEQIPNSWGVIYEAWEWLELSAVTIPAQAEASITSIKKFDIGAPAASGTKSADGDASPGASGKTKKPVNLRPKEGNDMKTLAEQITALEAKRAANFARMEEIQSKAADEGRTKDEAEKEEFGTLADENDTIDEELKDLRRMERAKAIEAKPVNRAEKSAPVDTGASRAAVTVKGPKAAPGIEFARLAKVKALAFLSQGERRQTEIAKQLYGENSAVYGIVSKASVVAGSSVDGNWASELVGDETSVYADFVEFLRPMTIVGKFGQGGIPSLRTVPFRTPLIGQTGGGQAYWVGEGKPKPLTAFDFNRNTLDELKVATISVVTEELLRKSSPAADQLLRDALAGAVAERVDTDFIDPSKSASAGVSPASITNGVTAITSSGNDADAIREDVRALMATFVAAKNPPTAGVWIMSSATALALSLMVNPLGQSEFPGISMNGGTFMGLPVIVSEYFAPVSAGGYVALVNASDIYFADEGGVMIDVSREASLQMLDNPTNDTVTPTATSMVSMWQTNSVAFRAERILNWSKRRASAVALLDEVNWGLPAASA</sequence>
<evidence type="ECO:0000256" key="1">
    <source>
        <dbReference type="ARBA" id="ARBA00004328"/>
    </source>
</evidence>
<dbReference type="Pfam" id="PF05065">
    <property type="entry name" value="Phage_capsid"/>
    <property type="match status" value="1"/>
</dbReference>
<dbReference type="GO" id="GO:0006508">
    <property type="term" value="P:proteolysis"/>
    <property type="evidence" value="ECO:0007669"/>
    <property type="project" value="UniProtKB-KW"/>
</dbReference>
<keyword evidence="10" id="KW-1185">Reference proteome</keyword>
<feature type="domain" description="Phage capsid-like C-terminal" evidence="8">
    <location>
        <begin position="389"/>
        <end position="644"/>
    </location>
</feature>